<gene>
    <name evidence="11" type="primary">ALG14</name>
    <name evidence="12" type="ORF">DAKH74_049870</name>
</gene>
<dbReference type="Pfam" id="PF08660">
    <property type="entry name" value="Alg14"/>
    <property type="match status" value="1"/>
</dbReference>
<evidence type="ECO:0000256" key="3">
    <source>
        <dbReference type="ARBA" id="ARBA00009731"/>
    </source>
</evidence>
<evidence type="ECO:0000256" key="4">
    <source>
        <dbReference type="ARBA" id="ARBA00011335"/>
    </source>
</evidence>
<comment type="subcellular location">
    <subcellularLocation>
        <location evidence="1 11">Endoplasmic reticulum membrane</location>
        <topology evidence="1 11">Single-pass membrane protein</topology>
    </subcellularLocation>
    <subcellularLocation>
        <location evidence="2">Nucleus membrane</location>
        <topology evidence="2">Single-pass membrane protein</topology>
    </subcellularLocation>
</comment>
<dbReference type="GO" id="GO:0004577">
    <property type="term" value="F:N-acetylglucosaminyldiphosphodolichol N-acetylglucosaminyltransferase activity"/>
    <property type="evidence" value="ECO:0007669"/>
    <property type="project" value="TreeGrafter"/>
</dbReference>
<reference evidence="12 13" key="1">
    <citation type="journal article" date="2023" name="Elife">
        <title>Identification of key yeast species and microbe-microbe interactions impacting larval growth of Drosophila in the wild.</title>
        <authorList>
            <person name="Mure A."/>
            <person name="Sugiura Y."/>
            <person name="Maeda R."/>
            <person name="Honda K."/>
            <person name="Sakurai N."/>
            <person name="Takahashi Y."/>
            <person name="Watada M."/>
            <person name="Katoh T."/>
            <person name="Gotoh A."/>
            <person name="Gotoh Y."/>
            <person name="Taniguchi I."/>
            <person name="Nakamura K."/>
            <person name="Hayashi T."/>
            <person name="Katayama T."/>
            <person name="Uemura T."/>
            <person name="Hattori Y."/>
        </authorList>
    </citation>
    <scope>NUCLEOTIDE SEQUENCE [LARGE SCALE GENOMIC DNA]</scope>
    <source>
        <strain evidence="12 13">KH-74</strain>
    </source>
</reference>
<keyword evidence="6" id="KW-0812">Transmembrane</keyword>
<accession>A0AAV5S3V2</accession>
<comment type="subunit">
    <text evidence="4 11">Heterodimer with ALG13 to form a functional enzyme.</text>
</comment>
<comment type="function">
    <text evidence="11">Involved in protein N-glycosylation. Essential for the second step of the dolichol-linked oligosaccharide pathway. Anchors the catalytic subunit ALG13 to the ER.</text>
</comment>
<evidence type="ECO:0000256" key="8">
    <source>
        <dbReference type="ARBA" id="ARBA00022989"/>
    </source>
</evidence>
<keyword evidence="7 11" id="KW-0256">Endoplasmic reticulum</keyword>
<protein>
    <recommendedName>
        <fullName evidence="5 11">UDP-N-acetylglucosamine transferase subunit ALG14</fullName>
    </recommendedName>
    <alternativeName>
        <fullName evidence="10 11">Asparagine-linked glycosylation protein 14</fullName>
    </alternativeName>
</protein>
<evidence type="ECO:0000256" key="1">
    <source>
        <dbReference type="ARBA" id="ARBA00004389"/>
    </source>
</evidence>
<comment type="caution">
    <text evidence="12">The sequence shown here is derived from an EMBL/GenBank/DDBJ whole genome shotgun (WGS) entry which is preliminary data.</text>
</comment>
<keyword evidence="9" id="KW-0472">Membrane</keyword>
<dbReference type="GO" id="GO:0043541">
    <property type="term" value="C:UDP-N-acetylglucosamine transferase complex"/>
    <property type="evidence" value="ECO:0007669"/>
    <property type="project" value="TreeGrafter"/>
</dbReference>
<dbReference type="AlphaFoldDB" id="A0AAV5S3V2"/>
<evidence type="ECO:0000256" key="2">
    <source>
        <dbReference type="ARBA" id="ARBA00004590"/>
    </source>
</evidence>
<evidence type="ECO:0000256" key="9">
    <source>
        <dbReference type="ARBA" id="ARBA00023136"/>
    </source>
</evidence>
<dbReference type="Gene3D" id="3.40.50.2000">
    <property type="entry name" value="Glycogen Phosphorylase B"/>
    <property type="match status" value="1"/>
</dbReference>
<evidence type="ECO:0000256" key="10">
    <source>
        <dbReference type="ARBA" id="ARBA00032062"/>
    </source>
</evidence>
<dbReference type="GO" id="GO:0031965">
    <property type="term" value="C:nuclear membrane"/>
    <property type="evidence" value="ECO:0007669"/>
    <property type="project" value="UniProtKB-SubCell"/>
</dbReference>
<keyword evidence="12" id="KW-0328">Glycosyltransferase</keyword>
<proteinExistence type="inferred from homology"/>
<sequence length="244" mass="26624">MGLSVAYTSAAVLLLITLAVSRVIWVLPFYRLNVAQGGGENVTDRSLLEELAVKNNGAPPAPLQTFVFLGSGGHTGEMLRLLQNFSGLLLKGGATLHIGYSDDQSLQKFQKLIGTHTDVHVHYYRFVKAREVGAGLGASVVSILRTLATSFAHVVRVKMAMMNKPHLVLLNGPGTCCIISLWCKILDVLLLCTSSNIVYVESLARISTLSLTGKILYWLADLFVVQWEELLPALPRAKYYGILV</sequence>
<evidence type="ECO:0000256" key="7">
    <source>
        <dbReference type="ARBA" id="ARBA00022824"/>
    </source>
</evidence>
<evidence type="ECO:0000256" key="6">
    <source>
        <dbReference type="ARBA" id="ARBA00022692"/>
    </source>
</evidence>
<evidence type="ECO:0000256" key="11">
    <source>
        <dbReference type="RuleBase" id="RU362127"/>
    </source>
</evidence>
<name>A0AAV5S3V2_MAUHU</name>
<keyword evidence="8" id="KW-1133">Transmembrane helix</keyword>
<keyword evidence="12" id="KW-0808">Transferase</keyword>
<dbReference type="GO" id="GO:0006488">
    <property type="term" value="P:dolichol-linked oligosaccharide biosynthetic process"/>
    <property type="evidence" value="ECO:0007669"/>
    <property type="project" value="InterPro"/>
</dbReference>
<evidence type="ECO:0000313" key="13">
    <source>
        <dbReference type="Proteomes" id="UP001377567"/>
    </source>
</evidence>
<evidence type="ECO:0000256" key="5">
    <source>
        <dbReference type="ARBA" id="ARBA00017467"/>
    </source>
</evidence>
<keyword evidence="13" id="KW-1185">Reference proteome</keyword>
<evidence type="ECO:0000313" key="12">
    <source>
        <dbReference type="EMBL" id="GMM58370.1"/>
    </source>
</evidence>
<dbReference type="Proteomes" id="UP001377567">
    <property type="component" value="Unassembled WGS sequence"/>
</dbReference>
<dbReference type="InterPro" id="IPR013969">
    <property type="entry name" value="Oligosacch_biosynth_Alg14"/>
</dbReference>
<dbReference type="EMBL" id="BTGD01000025">
    <property type="protein sequence ID" value="GMM58370.1"/>
    <property type="molecule type" value="Genomic_DNA"/>
</dbReference>
<organism evidence="12 13">
    <name type="scientific">Maudiozyma humilis</name>
    <name type="common">Sour dough yeast</name>
    <name type="synonym">Kazachstania humilis</name>
    <dbReference type="NCBI Taxonomy" id="51915"/>
    <lineage>
        <taxon>Eukaryota</taxon>
        <taxon>Fungi</taxon>
        <taxon>Dikarya</taxon>
        <taxon>Ascomycota</taxon>
        <taxon>Saccharomycotina</taxon>
        <taxon>Saccharomycetes</taxon>
        <taxon>Saccharomycetales</taxon>
        <taxon>Saccharomycetaceae</taxon>
        <taxon>Maudiozyma</taxon>
    </lineage>
</organism>
<comment type="similarity">
    <text evidence="3 11">Belongs to the ALG14 family.</text>
</comment>
<dbReference type="PANTHER" id="PTHR12154">
    <property type="entry name" value="GLYCOSYL TRANSFERASE-RELATED"/>
    <property type="match status" value="1"/>
</dbReference>
<dbReference type="PANTHER" id="PTHR12154:SF4">
    <property type="entry name" value="UDP-N-ACETYLGLUCOSAMINE TRANSFERASE SUBUNIT ALG14 HOMOLOG"/>
    <property type="match status" value="1"/>
</dbReference>